<keyword evidence="7 8" id="KW-1015">Disulfide bond</keyword>
<dbReference type="InterPro" id="IPR002172">
    <property type="entry name" value="LDrepeatLR_classA_rpt"/>
</dbReference>
<reference evidence="11" key="1">
    <citation type="submission" date="2021-02" db="EMBL/GenBank/DDBJ databases">
        <authorList>
            <person name="Nowell W R."/>
        </authorList>
    </citation>
    <scope>NUCLEOTIDE SEQUENCE</scope>
</reference>
<keyword evidence="6 9" id="KW-0472">Membrane</keyword>
<dbReference type="InterPro" id="IPR023415">
    <property type="entry name" value="LDLR_class-A_CS"/>
</dbReference>
<dbReference type="Gene3D" id="4.10.400.10">
    <property type="entry name" value="Low-density Lipoprotein Receptor"/>
    <property type="match status" value="3"/>
</dbReference>
<feature type="signal peptide" evidence="10">
    <location>
        <begin position="1"/>
        <end position="17"/>
    </location>
</feature>
<dbReference type="Gene3D" id="1.20.140.150">
    <property type="match status" value="1"/>
</dbReference>
<comment type="caution">
    <text evidence="8">Lacks conserved residue(s) required for the propagation of feature annotation.</text>
</comment>
<dbReference type="PRINTS" id="PR00261">
    <property type="entry name" value="LDLRECEPTOR"/>
</dbReference>
<name>A0A818B3C1_9BILA</name>
<evidence type="ECO:0000256" key="8">
    <source>
        <dbReference type="PROSITE-ProRule" id="PRU00124"/>
    </source>
</evidence>
<evidence type="ECO:0000313" key="11">
    <source>
        <dbReference type="EMBL" id="CAF3413858.1"/>
    </source>
</evidence>
<feature type="transmembrane region" description="Helical" evidence="9">
    <location>
        <begin position="366"/>
        <end position="393"/>
    </location>
</feature>
<evidence type="ECO:0000256" key="3">
    <source>
        <dbReference type="ARBA" id="ARBA00022692"/>
    </source>
</evidence>
<dbReference type="EMBL" id="CAJNYV010001297">
    <property type="protein sequence ID" value="CAF3413858.1"/>
    <property type="molecule type" value="Genomic_DNA"/>
</dbReference>
<evidence type="ECO:0000256" key="1">
    <source>
        <dbReference type="ARBA" id="ARBA00004167"/>
    </source>
</evidence>
<keyword evidence="4" id="KW-0677">Repeat</keyword>
<evidence type="ECO:0000256" key="9">
    <source>
        <dbReference type="SAM" id="Phobius"/>
    </source>
</evidence>
<evidence type="ECO:0000256" key="7">
    <source>
        <dbReference type="ARBA" id="ARBA00023157"/>
    </source>
</evidence>
<gene>
    <name evidence="11" type="ORF">KIK155_LOCUS9289</name>
</gene>
<evidence type="ECO:0000313" key="12">
    <source>
        <dbReference type="Proteomes" id="UP000663865"/>
    </source>
</evidence>
<dbReference type="InterPro" id="IPR036055">
    <property type="entry name" value="LDL_receptor-like_sf"/>
</dbReference>
<dbReference type="InterPro" id="IPR050685">
    <property type="entry name" value="LDLR"/>
</dbReference>
<feature type="transmembrane region" description="Helical" evidence="9">
    <location>
        <begin position="332"/>
        <end position="354"/>
    </location>
</feature>
<feature type="chain" id="PRO_5032695958" evidence="10">
    <location>
        <begin position="18"/>
        <end position="470"/>
    </location>
</feature>
<dbReference type="PROSITE" id="PS50068">
    <property type="entry name" value="LDLRA_2"/>
    <property type="match status" value="4"/>
</dbReference>
<feature type="transmembrane region" description="Helical" evidence="9">
    <location>
        <begin position="426"/>
        <end position="452"/>
    </location>
</feature>
<feature type="disulfide bond" evidence="8">
    <location>
        <begin position="217"/>
        <end position="232"/>
    </location>
</feature>
<evidence type="ECO:0000256" key="5">
    <source>
        <dbReference type="ARBA" id="ARBA00022989"/>
    </source>
</evidence>
<protein>
    <submittedName>
        <fullName evidence="11">Uncharacterized protein</fullName>
    </submittedName>
</protein>
<keyword evidence="5 9" id="KW-1133">Transmembrane helix</keyword>
<sequence>MNHCISLFLLLIPSLIAFGLLGVAFSTKWWTIPLEKNIPDEHSLNMTDDIRLYSMLIPITMSRGLLTECVAYRNIKILVSNSFDFRKEILREHELKSSHRNCSNDQFTCETSTTISQPFTRCIDQGKQCNRIIDCEDKSDELSCDSNFQVTNCPPGYAECLDGKSCYRKEEQTCDGVSNCMDNSDEKDCDKAKCQLNKHVFCSREEKCTRRENSYRCDGIVDCEDNSDEENCEQCDGNSNAFLCDSKCFLLKHRCDNIVHCSDFYDELNCGDYNNISYVQRNSHHNGRFCEEKRLNPFKIHLPNIDLSLLELYPSPKQRTFYLATIYYSQLIVFYCISSGLICIFLSIISLFFFACCRQKCRHTLFYFYGLWIFLACLCICIGLLLFACTWIWKKEILLDHEKNLPFDIMIHQRNPSLKDLEYFGLSFWLACGAALATFIGLLLSCCFCCTIGSSRSENKEYEIMQMHSY</sequence>
<feature type="disulfide bond" evidence="8">
    <location>
        <begin position="174"/>
        <end position="189"/>
    </location>
</feature>
<evidence type="ECO:0000256" key="6">
    <source>
        <dbReference type="ARBA" id="ARBA00023136"/>
    </source>
</evidence>
<dbReference type="AlphaFoldDB" id="A0A818B3C1"/>
<dbReference type="GO" id="GO:0005886">
    <property type="term" value="C:plasma membrane"/>
    <property type="evidence" value="ECO:0007669"/>
    <property type="project" value="TreeGrafter"/>
</dbReference>
<feature type="disulfide bond" evidence="8">
    <location>
        <begin position="255"/>
        <end position="270"/>
    </location>
</feature>
<keyword evidence="10" id="KW-0732">Signal</keyword>
<comment type="subcellular location">
    <subcellularLocation>
        <location evidence="2">Endomembrane system</location>
    </subcellularLocation>
    <subcellularLocation>
        <location evidence="1">Membrane</location>
        <topology evidence="1">Single-pass membrane protein</topology>
    </subcellularLocation>
</comment>
<dbReference type="CDD" id="cd00112">
    <property type="entry name" value="LDLa"/>
    <property type="match status" value="3"/>
</dbReference>
<dbReference type="Proteomes" id="UP000663865">
    <property type="component" value="Unassembled WGS sequence"/>
</dbReference>
<dbReference type="PROSITE" id="PS01209">
    <property type="entry name" value="LDLRA_1"/>
    <property type="match status" value="1"/>
</dbReference>
<evidence type="ECO:0000256" key="4">
    <source>
        <dbReference type="ARBA" id="ARBA00022737"/>
    </source>
</evidence>
<dbReference type="SMART" id="SM00192">
    <property type="entry name" value="LDLa"/>
    <property type="match status" value="4"/>
</dbReference>
<dbReference type="PANTHER" id="PTHR24270">
    <property type="entry name" value="LOW-DENSITY LIPOPROTEIN RECEPTOR-RELATED"/>
    <property type="match status" value="1"/>
</dbReference>
<organism evidence="11 12">
    <name type="scientific">Rotaria socialis</name>
    <dbReference type="NCBI Taxonomy" id="392032"/>
    <lineage>
        <taxon>Eukaryota</taxon>
        <taxon>Metazoa</taxon>
        <taxon>Spiralia</taxon>
        <taxon>Gnathifera</taxon>
        <taxon>Rotifera</taxon>
        <taxon>Eurotatoria</taxon>
        <taxon>Bdelloidea</taxon>
        <taxon>Philodinida</taxon>
        <taxon>Philodinidae</taxon>
        <taxon>Rotaria</taxon>
    </lineage>
</organism>
<keyword evidence="3 9" id="KW-0812">Transmembrane</keyword>
<dbReference type="GO" id="GO:0012505">
    <property type="term" value="C:endomembrane system"/>
    <property type="evidence" value="ECO:0007669"/>
    <property type="project" value="UniProtKB-SubCell"/>
</dbReference>
<proteinExistence type="predicted"/>
<comment type="caution">
    <text evidence="11">The sequence shown here is derived from an EMBL/GenBank/DDBJ whole genome shotgun (WGS) entry which is preliminary data.</text>
</comment>
<accession>A0A818B3C1</accession>
<feature type="disulfide bond" evidence="8">
    <location>
        <begin position="129"/>
        <end position="144"/>
    </location>
</feature>
<dbReference type="GO" id="GO:0016192">
    <property type="term" value="P:vesicle-mediated transport"/>
    <property type="evidence" value="ECO:0007669"/>
    <property type="project" value="UniProtKB-ARBA"/>
</dbReference>
<dbReference type="SUPFAM" id="SSF57424">
    <property type="entry name" value="LDL receptor-like module"/>
    <property type="match status" value="2"/>
</dbReference>
<evidence type="ECO:0000256" key="10">
    <source>
        <dbReference type="SAM" id="SignalP"/>
    </source>
</evidence>
<evidence type="ECO:0000256" key="2">
    <source>
        <dbReference type="ARBA" id="ARBA00004308"/>
    </source>
</evidence>